<organism evidence="1 2">
    <name type="scientific">Paenibacillus rigui</name>
    <dbReference type="NCBI Taxonomy" id="554312"/>
    <lineage>
        <taxon>Bacteria</taxon>
        <taxon>Bacillati</taxon>
        <taxon>Bacillota</taxon>
        <taxon>Bacilli</taxon>
        <taxon>Bacillales</taxon>
        <taxon>Paenibacillaceae</taxon>
        <taxon>Paenibacillus</taxon>
    </lineage>
</organism>
<reference evidence="1 2" key="1">
    <citation type="submission" date="2017-07" db="EMBL/GenBank/DDBJ databases">
        <title>Genome sequencing and assembly of Paenibacillus rigui.</title>
        <authorList>
            <person name="Mayilraj S."/>
        </authorList>
    </citation>
    <scope>NUCLEOTIDE SEQUENCE [LARGE SCALE GENOMIC DNA]</scope>
    <source>
        <strain evidence="1 2">JCM 16352</strain>
    </source>
</reference>
<accession>A0A229UT51</accession>
<protein>
    <submittedName>
        <fullName evidence="1">Uncharacterized protein</fullName>
    </submittedName>
</protein>
<gene>
    <name evidence="1" type="ORF">CF651_09145</name>
</gene>
<keyword evidence="2" id="KW-1185">Reference proteome</keyword>
<sequence length="69" mass="7552">MKVEVQSMELLSDEGCGKGSMAPAAVVLGKFYWTTMVFSRGQRRTLRSCATLPFPPPASEVPAFHVVHL</sequence>
<name>A0A229UT51_9BACL</name>
<proteinExistence type="predicted"/>
<comment type="caution">
    <text evidence="1">The sequence shown here is derived from an EMBL/GenBank/DDBJ whole genome shotgun (WGS) entry which is preliminary data.</text>
</comment>
<dbReference type="AlphaFoldDB" id="A0A229UT51"/>
<evidence type="ECO:0000313" key="2">
    <source>
        <dbReference type="Proteomes" id="UP000215509"/>
    </source>
</evidence>
<evidence type="ECO:0000313" key="1">
    <source>
        <dbReference type="EMBL" id="OXM86608.1"/>
    </source>
</evidence>
<dbReference type="Proteomes" id="UP000215509">
    <property type="component" value="Unassembled WGS sequence"/>
</dbReference>
<dbReference type="EMBL" id="NMQW01000013">
    <property type="protein sequence ID" value="OXM86608.1"/>
    <property type="molecule type" value="Genomic_DNA"/>
</dbReference>